<evidence type="ECO:0000313" key="2">
    <source>
        <dbReference type="Proteomes" id="UP000708208"/>
    </source>
</evidence>
<gene>
    <name evidence="1" type="ORF">AFUS01_LOCUS1008</name>
</gene>
<proteinExistence type="predicted"/>
<keyword evidence="2" id="KW-1185">Reference proteome</keyword>
<evidence type="ECO:0000313" key="1">
    <source>
        <dbReference type="EMBL" id="CAG7658355.1"/>
    </source>
</evidence>
<dbReference type="EMBL" id="CAJVCH010005567">
    <property type="protein sequence ID" value="CAG7658355.1"/>
    <property type="molecule type" value="Genomic_DNA"/>
</dbReference>
<comment type="caution">
    <text evidence="1">The sequence shown here is derived from an EMBL/GenBank/DDBJ whole genome shotgun (WGS) entry which is preliminary data.</text>
</comment>
<dbReference type="OrthoDB" id="6108017at2759"/>
<dbReference type="AlphaFoldDB" id="A0A8J2J5P6"/>
<protein>
    <submittedName>
        <fullName evidence="1">Uncharacterized protein</fullName>
    </submittedName>
</protein>
<dbReference type="CDD" id="cd00173">
    <property type="entry name" value="SH2"/>
    <property type="match status" value="1"/>
</dbReference>
<accession>A0A8J2J5P6</accession>
<dbReference type="Proteomes" id="UP000708208">
    <property type="component" value="Unassembled WGS sequence"/>
</dbReference>
<organism evidence="1 2">
    <name type="scientific">Allacma fusca</name>
    <dbReference type="NCBI Taxonomy" id="39272"/>
    <lineage>
        <taxon>Eukaryota</taxon>
        <taxon>Metazoa</taxon>
        <taxon>Ecdysozoa</taxon>
        <taxon>Arthropoda</taxon>
        <taxon>Hexapoda</taxon>
        <taxon>Collembola</taxon>
        <taxon>Symphypleona</taxon>
        <taxon>Sminthuridae</taxon>
        <taxon>Allacma</taxon>
    </lineage>
</organism>
<name>A0A8J2J5P6_9HEXA</name>
<reference evidence="1" key="1">
    <citation type="submission" date="2021-06" db="EMBL/GenBank/DDBJ databases">
        <authorList>
            <person name="Hodson N. C."/>
            <person name="Mongue J. A."/>
            <person name="Jaron S. K."/>
        </authorList>
    </citation>
    <scope>NUCLEOTIDE SEQUENCE</scope>
</reference>
<sequence length="144" mass="16793">MSSESEESEELVSESRGDYSRRRVSFKLDENGEVLVQVLGESYNRSRMREEEEQLIIPNKLKLTFSREQCDSVRLLQVRDELEKLTKTKEEIREWLSPLDSPEEEVQRAGLILHDGNFQPWFFGKITRRESEALLKDTEAGTLG</sequence>